<dbReference type="EMBL" id="LKEA01000012">
    <property type="protein sequence ID" value="ROW05764.1"/>
    <property type="molecule type" value="Genomic_DNA"/>
</dbReference>
<proteinExistence type="predicted"/>
<feature type="compositionally biased region" description="Acidic residues" evidence="1">
    <location>
        <begin position="529"/>
        <end position="541"/>
    </location>
</feature>
<dbReference type="Gene3D" id="1.10.10.60">
    <property type="entry name" value="Homeodomain-like"/>
    <property type="match status" value="1"/>
</dbReference>
<feature type="compositionally biased region" description="Acidic residues" evidence="1">
    <location>
        <begin position="52"/>
        <end position="61"/>
    </location>
</feature>
<dbReference type="SUPFAM" id="SSF46689">
    <property type="entry name" value="Homeodomain-like"/>
    <property type="match status" value="1"/>
</dbReference>
<feature type="region of interest" description="Disordered" evidence="1">
    <location>
        <begin position="501"/>
        <end position="541"/>
    </location>
</feature>
<dbReference type="CDD" id="cd00167">
    <property type="entry name" value="SANT"/>
    <property type="match status" value="1"/>
</dbReference>
<evidence type="ECO:0000313" key="2">
    <source>
        <dbReference type="EMBL" id="ROW05764.1"/>
    </source>
</evidence>
<keyword evidence="3" id="KW-1185">Reference proteome</keyword>
<dbReference type="GO" id="GO:0000182">
    <property type="term" value="F:rDNA binding"/>
    <property type="evidence" value="ECO:0007669"/>
    <property type="project" value="TreeGrafter"/>
</dbReference>
<dbReference type="STRING" id="356882.A0A423WR63"/>
<feature type="compositionally biased region" description="Polar residues" evidence="1">
    <location>
        <begin position="86"/>
        <end position="100"/>
    </location>
</feature>
<sequence length="653" mass="72576">MSSDGHASDHSHSVVDESDELKSEAEEVTRQRTTHHRQGDQTAQSSPSTDEGSLDEEDEEVSAGHNHAVAKVDTAEEGDISDDGQHPSQNQEPPSHQVPSEDSEYSPHEAESGDSTDGQSEVGLVSKANDVRRTPKKSRKRKSPTSLTDGGDTEPRPLKKTKGPFNRAYLDLLNEDIEHAAAQYVPPHGTHDPYDERKGMPASQVGMTVWTPMEKERFFEALGRLGRDDAAGIARRVRTKGEMEVRQYLKLLRDGLALRRQQHELDPLELADFPAATELSHDCCRALEAAADSVALRQEHSEKAVELPRYGADWLVTQENCKGNGDGDGEPEGSSSVPAMFFNTPNYLKLSERLFMNGSTTDTNWRSVDGDPPSIRRTTLGDFHSLAVTLTRRLVAASIYMATSRIRAERGYKPNKPSVLREKDVHAAALSLGLGTETQSFLARCPRRLGLHVYEEPPKTTDGDSGEVREPMDYDDVETALDGSGPRALRRVRHEMERIALSSEDDAMYPDSEGENKADTASGKSESGTSDEDESDEEDEDIKAEADEVIFYSAVDQPQTKRDRQALFRRIKAEREQERYADAVDAQATYQEESRMWGLLGQPPPEPLVDPGSPPSGRRLKISVDAAYSVGKDWRAKTKVMRQWESQYRPHGW</sequence>
<reference evidence="2 3" key="1">
    <citation type="submission" date="2015-09" db="EMBL/GenBank/DDBJ databases">
        <title>Host preference determinants of Valsa canker pathogens revealed by comparative genomics.</title>
        <authorList>
            <person name="Yin Z."/>
            <person name="Huang L."/>
        </authorList>
    </citation>
    <scope>NUCLEOTIDE SEQUENCE [LARGE SCALE GENOMIC DNA]</scope>
    <source>
        <strain evidence="2 3">03-1</strain>
    </source>
</reference>
<dbReference type="GO" id="GO:0006361">
    <property type="term" value="P:transcription initiation at RNA polymerase I promoter"/>
    <property type="evidence" value="ECO:0007669"/>
    <property type="project" value="TreeGrafter"/>
</dbReference>
<dbReference type="OrthoDB" id="2240312at2759"/>
<organism evidence="2 3">
    <name type="scientific">Cytospora schulzeri</name>
    <dbReference type="NCBI Taxonomy" id="448051"/>
    <lineage>
        <taxon>Eukaryota</taxon>
        <taxon>Fungi</taxon>
        <taxon>Dikarya</taxon>
        <taxon>Ascomycota</taxon>
        <taxon>Pezizomycotina</taxon>
        <taxon>Sordariomycetes</taxon>
        <taxon>Sordariomycetidae</taxon>
        <taxon>Diaporthales</taxon>
        <taxon>Cytosporaceae</taxon>
        <taxon>Cytospora</taxon>
    </lineage>
</organism>
<name>A0A423WR63_9PEZI</name>
<evidence type="ECO:0000256" key="1">
    <source>
        <dbReference type="SAM" id="MobiDB-lite"/>
    </source>
</evidence>
<dbReference type="PANTHER" id="PTHR28079:SF1">
    <property type="entry name" value="RNA POLYMERASE I-SPECIFIC TRANSCRIPTION INITIATION FACTOR RRN5"/>
    <property type="match status" value="1"/>
</dbReference>
<feature type="compositionally biased region" description="Basic residues" evidence="1">
    <location>
        <begin position="134"/>
        <end position="143"/>
    </location>
</feature>
<dbReference type="InterPro" id="IPR039601">
    <property type="entry name" value="Rrn5"/>
</dbReference>
<gene>
    <name evidence="2" type="ORF">VMCG_05300</name>
</gene>
<comment type="caution">
    <text evidence="2">The sequence shown here is derived from an EMBL/GenBank/DDBJ whole genome shotgun (WGS) entry which is preliminary data.</text>
</comment>
<dbReference type="GO" id="GO:0001181">
    <property type="term" value="F:RNA polymerase I general transcription initiation factor activity"/>
    <property type="evidence" value="ECO:0007669"/>
    <property type="project" value="TreeGrafter"/>
</dbReference>
<evidence type="ECO:0000313" key="3">
    <source>
        <dbReference type="Proteomes" id="UP000283895"/>
    </source>
</evidence>
<dbReference type="GO" id="GO:0000500">
    <property type="term" value="C:RNA polymerase I upstream activating factor complex"/>
    <property type="evidence" value="ECO:0007669"/>
    <property type="project" value="InterPro"/>
</dbReference>
<dbReference type="GO" id="GO:0042790">
    <property type="term" value="P:nucleolar large rRNA transcription by RNA polymerase I"/>
    <property type="evidence" value="ECO:0007669"/>
    <property type="project" value="InterPro"/>
</dbReference>
<dbReference type="InterPro" id="IPR001005">
    <property type="entry name" value="SANT/Myb"/>
</dbReference>
<dbReference type="PANTHER" id="PTHR28079">
    <property type="entry name" value="RNA POLYMERASE I-SPECIFIC TRANSCRIPTION INITIATION FACTOR RRN5"/>
    <property type="match status" value="1"/>
</dbReference>
<evidence type="ECO:0008006" key="4">
    <source>
        <dbReference type="Google" id="ProtNLM"/>
    </source>
</evidence>
<accession>A0A423WR63</accession>
<dbReference type="Proteomes" id="UP000283895">
    <property type="component" value="Unassembled WGS sequence"/>
</dbReference>
<dbReference type="AlphaFoldDB" id="A0A423WR63"/>
<protein>
    <recommendedName>
        <fullName evidence="4">Myb-like domain-containing protein</fullName>
    </recommendedName>
</protein>
<feature type="region of interest" description="Disordered" evidence="1">
    <location>
        <begin position="1"/>
        <end position="163"/>
    </location>
</feature>
<dbReference type="InterPro" id="IPR009057">
    <property type="entry name" value="Homeodomain-like_sf"/>
</dbReference>
<feature type="compositionally biased region" description="Polar residues" evidence="1">
    <location>
        <begin position="40"/>
        <end position="51"/>
    </location>
</feature>
<feature type="compositionally biased region" description="Basic and acidic residues" evidence="1">
    <location>
        <begin position="1"/>
        <end position="30"/>
    </location>
</feature>